<dbReference type="RefSeq" id="WP_110936022.1">
    <property type="nucleotide sequence ID" value="NZ_KZ614146.1"/>
</dbReference>
<dbReference type="Proteomes" id="UP000281498">
    <property type="component" value="Unassembled WGS sequence"/>
</dbReference>
<evidence type="ECO:0000313" key="5">
    <source>
        <dbReference type="EMBL" id="RKL69339.1"/>
    </source>
</evidence>
<evidence type="ECO:0000313" key="6">
    <source>
        <dbReference type="Proteomes" id="UP000281498"/>
    </source>
</evidence>
<evidence type="ECO:0000259" key="4">
    <source>
        <dbReference type="Pfam" id="PF06094"/>
    </source>
</evidence>
<dbReference type="GO" id="GO:0016740">
    <property type="term" value="F:transferase activity"/>
    <property type="evidence" value="ECO:0007669"/>
    <property type="project" value="UniProtKB-KW"/>
</dbReference>
<proteinExistence type="predicted"/>
<sequence length="288" mass="33152">MKLFVYGTLRKGQSNNQIIENASIFSAQARIKGKLYDTGYEYPALVLKGDTYVFGEIHEVDDKLLPKLDMLEDYDESRLDNLYYRTKKMIETDKGAVEAWVYVIDHQHEQELNQLVPFQDWSIYQWYASVKEVNYFAYGSCMDLERIEKAGMKREFSNVVGIGTLDSHTMDYLISQNDGGRADIIESDVTDKVEGIIYAVSKKAIDYLFHREGVHSGNYRPILINIQTEQGTLKEVLSFTVIHKETPCAPPKHYSTEILRGAKDRLSAGYYKKLEKNLDILTKNSNNR</sequence>
<dbReference type="CDD" id="cd06661">
    <property type="entry name" value="GGCT_like"/>
    <property type="match status" value="2"/>
</dbReference>
<dbReference type="Pfam" id="PF06094">
    <property type="entry name" value="GGACT"/>
    <property type="match status" value="1"/>
</dbReference>
<dbReference type="InterPro" id="IPR036568">
    <property type="entry name" value="GGCT-like_sf"/>
</dbReference>
<name>A0A3A9KB10_9BACI</name>
<feature type="binding site" evidence="3">
    <location>
        <position position="254"/>
    </location>
    <ligand>
        <name>substrate</name>
    </ligand>
</feature>
<keyword evidence="1" id="KW-0456">Lyase</keyword>
<comment type="caution">
    <text evidence="5">The sequence shown here is derived from an EMBL/GenBank/DDBJ whole genome shotgun (WGS) entry which is preliminary data.</text>
</comment>
<feature type="binding site" evidence="3">
    <location>
        <begin position="135"/>
        <end position="140"/>
    </location>
    <ligand>
        <name>substrate</name>
    </ligand>
</feature>
<dbReference type="Pfam" id="PF13772">
    <property type="entry name" value="AIG2_2"/>
    <property type="match status" value="1"/>
</dbReference>
<dbReference type="AlphaFoldDB" id="A0A3A9KB10"/>
<evidence type="ECO:0000256" key="1">
    <source>
        <dbReference type="ARBA" id="ARBA00023239"/>
    </source>
</evidence>
<organism evidence="5 6">
    <name type="scientific">Salipaludibacillus neizhouensis</name>
    <dbReference type="NCBI Taxonomy" id="885475"/>
    <lineage>
        <taxon>Bacteria</taxon>
        <taxon>Bacillati</taxon>
        <taxon>Bacillota</taxon>
        <taxon>Bacilli</taxon>
        <taxon>Bacillales</taxon>
        <taxon>Bacillaceae</taxon>
    </lineage>
</organism>
<dbReference type="PANTHER" id="PTHR12935:SF0">
    <property type="entry name" value="GAMMA-GLUTAMYLCYCLOTRANSFERASE"/>
    <property type="match status" value="1"/>
</dbReference>
<keyword evidence="5" id="KW-0808">Transferase</keyword>
<dbReference type="Gene3D" id="3.10.490.10">
    <property type="entry name" value="Gamma-glutamyl cyclotransferase-like"/>
    <property type="match status" value="2"/>
</dbReference>
<evidence type="ECO:0000256" key="3">
    <source>
        <dbReference type="PIRSR" id="PIRSR617939-2"/>
    </source>
</evidence>
<dbReference type="InterPro" id="IPR017939">
    <property type="entry name" value="G-Glutamylcylcotransferase"/>
</dbReference>
<dbReference type="PANTHER" id="PTHR12935">
    <property type="entry name" value="GAMMA-GLUTAMYLCYCLOTRANSFERASE"/>
    <property type="match status" value="1"/>
</dbReference>
<dbReference type="OrthoDB" id="8538589at2"/>
<dbReference type="InterPro" id="IPR009288">
    <property type="entry name" value="AIG2-like_dom"/>
</dbReference>
<accession>A0A3A9KB10</accession>
<evidence type="ECO:0000256" key="2">
    <source>
        <dbReference type="PIRSR" id="PIRSR617939-1"/>
    </source>
</evidence>
<protein>
    <submittedName>
        <fullName evidence="5">Gamma-glutamylcyclotransferase</fullName>
    </submittedName>
</protein>
<reference evidence="5 6" key="1">
    <citation type="submission" date="2017-10" db="EMBL/GenBank/DDBJ databases">
        <title>Bacillus sp. nov., a halophilic bacterium isolated from a Keqin Lake.</title>
        <authorList>
            <person name="Wang H."/>
        </authorList>
    </citation>
    <scope>NUCLEOTIDE SEQUENCE [LARGE SCALE GENOMIC DNA]</scope>
    <source>
        <strain evidence="5 6">KCTC 13187</strain>
    </source>
</reference>
<gene>
    <name evidence="5" type="ORF">CR203_04745</name>
</gene>
<feature type="active site" description="Proton acceptor" evidence="2">
    <location>
        <position position="212"/>
    </location>
</feature>
<keyword evidence="6" id="KW-1185">Reference proteome</keyword>
<dbReference type="InterPro" id="IPR013024">
    <property type="entry name" value="GGCT-like"/>
</dbReference>
<dbReference type="GO" id="GO:0003839">
    <property type="term" value="F:gamma-glutamylcyclotransferase activity"/>
    <property type="evidence" value="ECO:0007669"/>
    <property type="project" value="InterPro"/>
</dbReference>
<dbReference type="SUPFAM" id="SSF110857">
    <property type="entry name" value="Gamma-glutamyl cyclotransferase-like"/>
    <property type="match status" value="2"/>
</dbReference>
<feature type="domain" description="Gamma-glutamylcyclotransferase AIG2-like" evidence="4">
    <location>
        <begin position="3"/>
        <end position="122"/>
    </location>
</feature>
<dbReference type="EMBL" id="PDOE01000001">
    <property type="protein sequence ID" value="RKL69339.1"/>
    <property type="molecule type" value="Genomic_DNA"/>
</dbReference>